<dbReference type="Gene3D" id="3.40.50.300">
    <property type="entry name" value="P-loop containing nucleotide triphosphate hydrolases"/>
    <property type="match status" value="1"/>
</dbReference>
<dbReference type="Proteomes" id="UP000603453">
    <property type="component" value="Unassembled WGS sequence"/>
</dbReference>
<feature type="region of interest" description="Disordered" evidence="11">
    <location>
        <begin position="596"/>
        <end position="647"/>
    </location>
</feature>
<dbReference type="GO" id="GO:0045504">
    <property type="term" value="F:dynein heavy chain binding"/>
    <property type="evidence" value="ECO:0007669"/>
    <property type="project" value="TreeGrafter"/>
</dbReference>
<dbReference type="EMBL" id="JAEPRD010000109">
    <property type="protein sequence ID" value="KAG2198521.1"/>
    <property type="molecule type" value="Genomic_DNA"/>
</dbReference>
<keyword evidence="5" id="KW-0493">Microtubule</keyword>
<feature type="compositionally biased region" description="Low complexity" evidence="11">
    <location>
        <begin position="242"/>
        <end position="264"/>
    </location>
</feature>
<evidence type="ECO:0000256" key="3">
    <source>
        <dbReference type="ARBA" id="ARBA00022448"/>
    </source>
</evidence>
<evidence type="ECO:0000256" key="2">
    <source>
        <dbReference type="ARBA" id="ARBA00006831"/>
    </source>
</evidence>
<keyword evidence="3" id="KW-0813">Transport</keyword>
<evidence type="ECO:0000256" key="5">
    <source>
        <dbReference type="ARBA" id="ARBA00022701"/>
    </source>
</evidence>
<dbReference type="InterPro" id="IPR027417">
    <property type="entry name" value="P-loop_NTPase"/>
</dbReference>
<sequence>MNGLLSSVTPSASVSTNSILTTGGQAQPSQNFYMPEKDEIWSGILKGVASSKMVPTKNVLILGEPGVGKSTLVHYLKNDPGPQQTPKFDAEDATPFNVSASNNYTHSTQQFNEEKNDLALGYTFVDVKDEENEAIARLGLYKLGLSSPEFLPLLKFAIRSESISNSCVLILIDWTRPWKFLETLERWIHVLHHLINEICKEGMAAETTWTKGKAVVDELREKLELYLQTYTEPANNKGLPLTASTSSSSIPPNTTPAASTTTTNSFVSTPTVNTSSSLAADQVVLPLSRGCLTNNLGIPITIVCCKSDALNTLEQTHDFKDDQFDFIQQTLRCICMKYGAALFYTSTLHPHTYHHLREYILHRVLTTPTKSYPFHIKAQVIERDTVFVPSGWDSWGKIKVLREGFDCESVSDGWDADMDALGDRQSPGTSGARGAYEESIPNGDSEVQPQHIPITTICEDEQSFFERHFETLQKAHETSGRPSTGTEQPVKPGTTDPSRLSSNALDMMRISIAKNNERQVGRSKRVSFVCVCVCVPSPDKNRSVNSTSSNVPANAGSTTPSFPPGFINNMPPGQTGPSNEIIADFFNKLLYKNSSGNASPTGSASPGASFMNGLGRQPNGRSEDPTPSYRRPAVPRKEVARETDRIK</sequence>
<feature type="region of interest" description="Disordered" evidence="11">
    <location>
        <begin position="541"/>
        <end position="562"/>
    </location>
</feature>
<reference evidence="12" key="1">
    <citation type="submission" date="2020-12" db="EMBL/GenBank/DDBJ databases">
        <title>Metabolic potential, ecology and presence of endohyphal bacteria is reflected in genomic diversity of Mucoromycotina.</title>
        <authorList>
            <person name="Muszewska A."/>
            <person name="Okrasinska A."/>
            <person name="Steczkiewicz K."/>
            <person name="Drgas O."/>
            <person name="Orlowska M."/>
            <person name="Perlinska-Lenart U."/>
            <person name="Aleksandrzak-Piekarczyk T."/>
            <person name="Szatraj K."/>
            <person name="Zielenkiewicz U."/>
            <person name="Pilsyk S."/>
            <person name="Malc E."/>
            <person name="Mieczkowski P."/>
            <person name="Kruszewska J.S."/>
            <person name="Biernat P."/>
            <person name="Pawlowska J."/>
        </authorList>
    </citation>
    <scope>NUCLEOTIDE SEQUENCE</scope>
    <source>
        <strain evidence="12">WA0000017839</strain>
    </source>
</reference>
<dbReference type="GO" id="GO:0005868">
    <property type="term" value="C:cytoplasmic dynein complex"/>
    <property type="evidence" value="ECO:0007669"/>
    <property type="project" value="InterPro"/>
</dbReference>
<dbReference type="GO" id="GO:0000226">
    <property type="term" value="P:microtubule cytoskeleton organization"/>
    <property type="evidence" value="ECO:0007669"/>
    <property type="project" value="TreeGrafter"/>
</dbReference>
<evidence type="ECO:0000256" key="7">
    <source>
        <dbReference type="ARBA" id="ARBA00022840"/>
    </source>
</evidence>
<feature type="compositionally biased region" description="Low complexity" evidence="11">
    <location>
        <begin position="596"/>
        <end position="609"/>
    </location>
</feature>
<keyword evidence="9" id="KW-0505">Motor protein</keyword>
<dbReference type="SUPFAM" id="SSF52540">
    <property type="entry name" value="P-loop containing nucleoside triphosphate hydrolases"/>
    <property type="match status" value="1"/>
</dbReference>
<evidence type="ECO:0000256" key="11">
    <source>
        <dbReference type="SAM" id="MobiDB-lite"/>
    </source>
</evidence>
<keyword evidence="4" id="KW-0963">Cytoplasm</keyword>
<evidence type="ECO:0000256" key="8">
    <source>
        <dbReference type="ARBA" id="ARBA00023017"/>
    </source>
</evidence>
<dbReference type="GO" id="GO:0035974">
    <property type="term" value="C:meiotic spindle pole body"/>
    <property type="evidence" value="ECO:0007669"/>
    <property type="project" value="TreeGrafter"/>
</dbReference>
<accession>A0A8H7QTM8</accession>
<dbReference type="GO" id="GO:0005874">
    <property type="term" value="C:microtubule"/>
    <property type="evidence" value="ECO:0007669"/>
    <property type="project" value="UniProtKB-KW"/>
</dbReference>
<gene>
    <name evidence="12" type="ORF">INT47_008625</name>
</gene>
<organism evidence="12 13">
    <name type="scientific">Mucor saturninus</name>
    <dbReference type="NCBI Taxonomy" id="64648"/>
    <lineage>
        <taxon>Eukaryota</taxon>
        <taxon>Fungi</taxon>
        <taxon>Fungi incertae sedis</taxon>
        <taxon>Mucoromycota</taxon>
        <taxon>Mucoromycotina</taxon>
        <taxon>Mucoromycetes</taxon>
        <taxon>Mucorales</taxon>
        <taxon>Mucorineae</taxon>
        <taxon>Mucoraceae</taxon>
        <taxon>Mucor</taxon>
    </lineage>
</organism>
<dbReference type="InterPro" id="IPR022780">
    <property type="entry name" value="Dynein_light_int_chain"/>
</dbReference>
<evidence type="ECO:0000256" key="10">
    <source>
        <dbReference type="ARBA" id="ARBA00023212"/>
    </source>
</evidence>
<comment type="caution">
    <text evidence="12">The sequence shown here is derived from an EMBL/GenBank/DDBJ whole genome shotgun (WGS) entry which is preliminary data.</text>
</comment>
<comment type="subcellular location">
    <subcellularLocation>
        <location evidence="1">Cytoplasm</location>
        <location evidence="1">Cytoskeleton</location>
    </subcellularLocation>
</comment>
<dbReference type="PANTHER" id="PTHR12688:SF0">
    <property type="entry name" value="DYNEIN LIGHT INTERMEDIATE CHAIN"/>
    <property type="match status" value="1"/>
</dbReference>
<proteinExistence type="inferred from homology"/>
<keyword evidence="10" id="KW-0206">Cytoskeleton</keyword>
<evidence type="ECO:0000313" key="12">
    <source>
        <dbReference type="EMBL" id="KAG2198521.1"/>
    </source>
</evidence>
<feature type="compositionally biased region" description="Basic and acidic residues" evidence="11">
    <location>
        <begin position="635"/>
        <end position="647"/>
    </location>
</feature>
<keyword evidence="6" id="KW-0547">Nucleotide-binding</keyword>
<evidence type="ECO:0008006" key="14">
    <source>
        <dbReference type="Google" id="ProtNLM"/>
    </source>
</evidence>
<evidence type="ECO:0000256" key="6">
    <source>
        <dbReference type="ARBA" id="ARBA00022741"/>
    </source>
</evidence>
<evidence type="ECO:0000313" key="13">
    <source>
        <dbReference type="Proteomes" id="UP000603453"/>
    </source>
</evidence>
<dbReference type="OrthoDB" id="27603at2759"/>
<dbReference type="Pfam" id="PF05783">
    <property type="entry name" value="DLIC"/>
    <property type="match status" value="4"/>
</dbReference>
<keyword evidence="13" id="KW-1185">Reference proteome</keyword>
<keyword evidence="8" id="KW-0243">Dynein</keyword>
<evidence type="ECO:0000256" key="1">
    <source>
        <dbReference type="ARBA" id="ARBA00004245"/>
    </source>
</evidence>
<dbReference type="AlphaFoldDB" id="A0A8H7QTM8"/>
<name>A0A8H7QTM8_9FUNG</name>
<feature type="compositionally biased region" description="Polar residues" evidence="11">
    <location>
        <begin position="543"/>
        <end position="560"/>
    </location>
</feature>
<feature type="region of interest" description="Disordered" evidence="11">
    <location>
        <begin position="418"/>
        <end position="448"/>
    </location>
</feature>
<dbReference type="GO" id="GO:0007018">
    <property type="term" value="P:microtubule-based movement"/>
    <property type="evidence" value="ECO:0007669"/>
    <property type="project" value="InterPro"/>
</dbReference>
<keyword evidence="7" id="KW-0067">ATP-binding</keyword>
<protein>
    <recommendedName>
        <fullName evidence="14">Dynein light intermediate chain</fullName>
    </recommendedName>
</protein>
<evidence type="ECO:0000256" key="4">
    <source>
        <dbReference type="ARBA" id="ARBA00022490"/>
    </source>
</evidence>
<evidence type="ECO:0000256" key="9">
    <source>
        <dbReference type="ARBA" id="ARBA00023175"/>
    </source>
</evidence>
<feature type="region of interest" description="Disordered" evidence="11">
    <location>
        <begin position="473"/>
        <end position="503"/>
    </location>
</feature>
<comment type="similarity">
    <text evidence="2">Belongs to the dynein light intermediate chain family.</text>
</comment>
<dbReference type="InterPro" id="IPR008467">
    <property type="entry name" value="Dynein1_light_intermed_chain"/>
</dbReference>
<dbReference type="PANTHER" id="PTHR12688">
    <property type="entry name" value="DYNEIN LIGHT INTERMEDIATE CHAIN"/>
    <property type="match status" value="1"/>
</dbReference>
<feature type="region of interest" description="Disordered" evidence="11">
    <location>
        <begin position="237"/>
        <end position="264"/>
    </location>
</feature>
<dbReference type="GO" id="GO:0005524">
    <property type="term" value="F:ATP binding"/>
    <property type="evidence" value="ECO:0007669"/>
    <property type="project" value="UniProtKB-KW"/>
</dbReference>